<dbReference type="RefSeq" id="WP_045867556.1">
    <property type="nucleotide sequence ID" value="NZ_CAWNJS010000001.1"/>
</dbReference>
<name>A0A1Z4N888_9CYAN</name>
<sequence length="226" mass="25899">MSVSILRILNLPGWNYKMSHEGVSIFAPTKRDATHLAQSYGDALSETAYKINGKVRIRWRGCKQPIEFFGWMATKEPPTLPETAERILQYQGAVFCSQLQVPSELLYRMVAAAENERPVSIVRQDTRKQIIVNQPMAEMLQTPPEIATQRVMTQFWLPEDLAELEQKLYNDRRFTWTYSAGLNEKAWAILTTQFEAFEVEGIWYRQGTCLSTPQLVPIPPGVFEPA</sequence>
<reference evidence="1 2" key="1">
    <citation type="submission" date="2017-06" db="EMBL/GenBank/DDBJ databases">
        <title>Genome sequencing of cyanobaciteial culture collection at National Institute for Environmental Studies (NIES).</title>
        <authorList>
            <person name="Hirose Y."/>
            <person name="Shimura Y."/>
            <person name="Fujisawa T."/>
            <person name="Nakamura Y."/>
            <person name="Kawachi M."/>
        </authorList>
    </citation>
    <scope>NUCLEOTIDE SEQUENCE [LARGE SCALE GENOMIC DNA]</scope>
    <source>
        <strain evidence="1 2">NIES-37</strain>
    </source>
</reference>
<dbReference type="InterPro" id="IPR000014">
    <property type="entry name" value="PAS"/>
</dbReference>
<evidence type="ECO:0000313" key="1">
    <source>
        <dbReference type="EMBL" id="BAZ01946.1"/>
    </source>
</evidence>
<organism evidence="1 2">
    <name type="scientific">Tolypothrix tenuis PCC 7101</name>
    <dbReference type="NCBI Taxonomy" id="231146"/>
    <lineage>
        <taxon>Bacteria</taxon>
        <taxon>Bacillati</taxon>
        <taxon>Cyanobacteriota</taxon>
        <taxon>Cyanophyceae</taxon>
        <taxon>Nostocales</taxon>
        <taxon>Tolypothrichaceae</taxon>
        <taxon>Tolypothrix</taxon>
    </lineage>
</organism>
<dbReference type="KEGG" id="ttq:NIES37_59530"/>
<protein>
    <submittedName>
        <fullName evidence="1">Uncharacterized protein</fullName>
    </submittedName>
</protein>
<dbReference type="CDD" id="cd00130">
    <property type="entry name" value="PAS"/>
    <property type="match status" value="1"/>
</dbReference>
<dbReference type="Proteomes" id="UP000218785">
    <property type="component" value="Chromosome"/>
</dbReference>
<accession>A0A1Z4N888</accession>
<keyword evidence="2" id="KW-1185">Reference proteome</keyword>
<evidence type="ECO:0000313" key="2">
    <source>
        <dbReference type="Proteomes" id="UP000218785"/>
    </source>
</evidence>
<dbReference type="AlphaFoldDB" id="A0A1Z4N888"/>
<gene>
    <name evidence="1" type="ORF">NIES37_59530</name>
</gene>
<proteinExistence type="predicted"/>
<dbReference type="EMBL" id="AP018248">
    <property type="protein sequence ID" value="BAZ01946.1"/>
    <property type="molecule type" value="Genomic_DNA"/>
</dbReference>